<dbReference type="SUPFAM" id="SSF55874">
    <property type="entry name" value="ATPase domain of HSP90 chaperone/DNA topoisomerase II/histidine kinase"/>
    <property type="match status" value="1"/>
</dbReference>
<feature type="domain" description="Signal transduction histidine kinase subgroup 3 dimerisation and phosphoacceptor" evidence="5">
    <location>
        <begin position="200"/>
        <end position="266"/>
    </location>
</feature>
<name>A0A4Q7ILE3_9GAMM</name>
<reference evidence="6 7" key="1">
    <citation type="submission" date="2018-01" db="EMBL/GenBank/DDBJ databases">
        <title>Co-occurrence of chitin degradation, pigmentation and bioactivity in marine Pseudoalteromonas.</title>
        <authorList>
            <person name="Paulsen S."/>
            <person name="Gram L."/>
            <person name="Machado H."/>
        </authorList>
    </citation>
    <scope>NUCLEOTIDE SEQUENCE [LARGE SCALE GENOMIC DNA]</scope>
    <source>
        <strain evidence="6 7">S3898</strain>
    </source>
</reference>
<evidence type="ECO:0000256" key="1">
    <source>
        <dbReference type="ARBA" id="ARBA00022679"/>
    </source>
</evidence>
<feature type="transmembrane region" description="Helical" evidence="4">
    <location>
        <begin position="37"/>
        <end position="54"/>
    </location>
</feature>
<dbReference type="InterPro" id="IPR036890">
    <property type="entry name" value="HATPase_C_sf"/>
</dbReference>
<dbReference type="Proteomes" id="UP000291338">
    <property type="component" value="Unassembled WGS sequence"/>
</dbReference>
<dbReference type="Gene3D" id="3.30.565.10">
    <property type="entry name" value="Histidine kinase-like ATPase, C-terminal domain"/>
    <property type="match status" value="1"/>
</dbReference>
<dbReference type="GO" id="GO:0000155">
    <property type="term" value="F:phosphorelay sensor kinase activity"/>
    <property type="evidence" value="ECO:0007669"/>
    <property type="project" value="InterPro"/>
</dbReference>
<keyword evidence="2 6" id="KW-0418">Kinase</keyword>
<dbReference type="GO" id="GO:0016020">
    <property type="term" value="C:membrane"/>
    <property type="evidence" value="ECO:0007669"/>
    <property type="project" value="InterPro"/>
</dbReference>
<evidence type="ECO:0000259" key="5">
    <source>
        <dbReference type="Pfam" id="PF07730"/>
    </source>
</evidence>
<keyword evidence="1" id="KW-0808">Transferase</keyword>
<protein>
    <submittedName>
        <fullName evidence="6">Sensor histidine kinase</fullName>
    </submittedName>
</protein>
<evidence type="ECO:0000256" key="4">
    <source>
        <dbReference type="SAM" id="Phobius"/>
    </source>
</evidence>
<dbReference type="Pfam" id="PF07730">
    <property type="entry name" value="HisKA_3"/>
    <property type="match status" value="1"/>
</dbReference>
<dbReference type="EMBL" id="PPSX01000036">
    <property type="protein sequence ID" value="RZQ53053.1"/>
    <property type="molecule type" value="Genomic_DNA"/>
</dbReference>
<dbReference type="PANTHER" id="PTHR24421:SF63">
    <property type="entry name" value="SENSOR HISTIDINE KINASE DESK"/>
    <property type="match status" value="1"/>
</dbReference>
<gene>
    <name evidence="6" type="ORF">C1E23_10485</name>
</gene>
<dbReference type="AlphaFoldDB" id="A0A4Q7ILE3"/>
<evidence type="ECO:0000256" key="3">
    <source>
        <dbReference type="ARBA" id="ARBA00023012"/>
    </source>
</evidence>
<dbReference type="PANTHER" id="PTHR24421">
    <property type="entry name" value="NITRATE/NITRITE SENSOR PROTEIN NARX-RELATED"/>
    <property type="match status" value="1"/>
</dbReference>
<organism evidence="6 7">
    <name type="scientific">Pseudoalteromonas phenolica</name>
    <dbReference type="NCBI Taxonomy" id="161398"/>
    <lineage>
        <taxon>Bacteria</taxon>
        <taxon>Pseudomonadati</taxon>
        <taxon>Pseudomonadota</taxon>
        <taxon>Gammaproteobacteria</taxon>
        <taxon>Alteromonadales</taxon>
        <taxon>Pseudoalteromonadaceae</taxon>
        <taxon>Pseudoalteromonas</taxon>
    </lineage>
</organism>
<sequence length="386" mass="43083">MYLLCFRDYSNNRLTGTGMNMLNKPHNMALAHPNKKFWNWGPLFFSSFFFFPLLTNWQSLSVGDITAQLAIYSFFVFLYGIALYKKGESVTPSLAAMALLCCLGTYVTYGTHSLFGFIGFFCGFNYRRKQSFMMMAALLAVIFISAFLFVPVKSMYFVSPAAIVSLGLFIFGMMEQRERFHREQQAQSQQQIEQLGAIAERERIARDLHDLLGHSLSSIALKAELASKLTKAGANEQASQESAQVAQLARSLLSEVRQAVSGLKQVGLYAQLDVLVKRLQDAGFIVEQSIEKVSLSAEQESNLCFIFKEAVTNIIRHSKGKYVKLQLSTQRGSVNLDIQDDGVVKKYQSGNGVEGIKDRALALQGKCHISTDSGMAINIQFKELVT</sequence>
<dbReference type="GO" id="GO:0046983">
    <property type="term" value="F:protein dimerization activity"/>
    <property type="evidence" value="ECO:0007669"/>
    <property type="project" value="InterPro"/>
</dbReference>
<keyword evidence="4" id="KW-0472">Membrane</keyword>
<keyword evidence="4" id="KW-1133">Transmembrane helix</keyword>
<keyword evidence="3" id="KW-0902">Two-component regulatory system</keyword>
<evidence type="ECO:0000256" key="2">
    <source>
        <dbReference type="ARBA" id="ARBA00022777"/>
    </source>
</evidence>
<evidence type="ECO:0000313" key="7">
    <source>
        <dbReference type="Proteomes" id="UP000291338"/>
    </source>
</evidence>
<evidence type="ECO:0000313" key="6">
    <source>
        <dbReference type="EMBL" id="RZQ53053.1"/>
    </source>
</evidence>
<feature type="transmembrane region" description="Helical" evidence="4">
    <location>
        <begin position="66"/>
        <end position="84"/>
    </location>
</feature>
<keyword evidence="4" id="KW-0812">Transmembrane</keyword>
<dbReference type="Gene3D" id="1.20.5.1930">
    <property type="match status" value="1"/>
</dbReference>
<feature type="transmembrane region" description="Helical" evidence="4">
    <location>
        <begin position="156"/>
        <end position="174"/>
    </location>
</feature>
<comment type="caution">
    <text evidence="6">The sequence shown here is derived from an EMBL/GenBank/DDBJ whole genome shotgun (WGS) entry which is preliminary data.</text>
</comment>
<dbReference type="InterPro" id="IPR011712">
    <property type="entry name" value="Sig_transdc_His_kin_sub3_dim/P"/>
</dbReference>
<feature type="transmembrane region" description="Helical" evidence="4">
    <location>
        <begin position="96"/>
        <end position="120"/>
    </location>
</feature>
<dbReference type="InterPro" id="IPR050482">
    <property type="entry name" value="Sensor_HK_TwoCompSys"/>
</dbReference>
<proteinExistence type="predicted"/>
<accession>A0A4Q7ILE3</accession>
<feature type="transmembrane region" description="Helical" evidence="4">
    <location>
        <begin position="132"/>
        <end position="150"/>
    </location>
</feature>